<evidence type="ECO:0000256" key="1">
    <source>
        <dbReference type="SAM" id="SignalP"/>
    </source>
</evidence>
<dbReference type="RefSeq" id="WP_184799426.1">
    <property type="nucleotide sequence ID" value="NZ_JACHMY010000001.1"/>
</dbReference>
<name>A0A7W9MW62_9ACTN</name>
<organism evidence="2 3">
    <name type="scientific">Kribbella italica</name>
    <dbReference type="NCBI Taxonomy" id="1540520"/>
    <lineage>
        <taxon>Bacteria</taxon>
        <taxon>Bacillati</taxon>
        <taxon>Actinomycetota</taxon>
        <taxon>Actinomycetes</taxon>
        <taxon>Propionibacteriales</taxon>
        <taxon>Kribbellaceae</taxon>
        <taxon>Kribbella</taxon>
    </lineage>
</organism>
<keyword evidence="1" id="KW-0732">Signal</keyword>
<dbReference type="EMBL" id="JACHMY010000001">
    <property type="protein sequence ID" value="MBB5838544.1"/>
    <property type="molecule type" value="Genomic_DNA"/>
</dbReference>
<dbReference type="Proteomes" id="UP000549971">
    <property type="component" value="Unassembled WGS sequence"/>
</dbReference>
<evidence type="ECO:0000313" key="3">
    <source>
        <dbReference type="Proteomes" id="UP000549971"/>
    </source>
</evidence>
<proteinExistence type="predicted"/>
<keyword evidence="3" id="KW-1185">Reference proteome</keyword>
<feature type="signal peptide" evidence="1">
    <location>
        <begin position="1"/>
        <end position="26"/>
    </location>
</feature>
<evidence type="ECO:0000313" key="2">
    <source>
        <dbReference type="EMBL" id="MBB5838544.1"/>
    </source>
</evidence>
<feature type="chain" id="PRO_5030811186" description="Fibronectin type III domain-containing protein" evidence="1">
    <location>
        <begin position="27"/>
        <end position="415"/>
    </location>
</feature>
<comment type="caution">
    <text evidence="2">The sequence shown here is derived from an EMBL/GenBank/DDBJ whole genome shotgun (WGS) entry which is preliminary data.</text>
</comment>
<accession>A0A7W9MW62</accession>
<sequence>MLKKLTPLAIAAGLLGSVLTATEAFAADPAPSGVTIAWKDSSHEFVRVTWTDDGDLPNKVVLRIGASTTVLPVFVAAGAPNVVDYPATRLEPYSGQVRIDVSVGTEAGETSPAGFSPRFDTIIAAPAERVAVTLSGTSGLRVRWEAGYSEFDGTPNDPLDLVDSTRYTPQLVAAGKVTQLAAASPATQVTVAAHALPYQIDVVASNEWGTVSRRLGGASAGGLKAVIPAWVKSGSPTSQPAITGTVTARNAPVYLQARNTATSPWYTASSQQAVNGRFKFLLGASGSRHYRVLVPNFTDAAGIGYFGSYSASVATTVQVNTWGARFTPATVRRGQTATAEVRHSPTCSYAVVLQRWTGKTWSTVGFVRTDLGVARGYVKGAAAGRVAYRYYFPALTLNGYKYAAAYSANFVLTTT</sequence>
<dbReference type="AlphaFoldDB" id="A0A7W9MW62"/>
<evidence type="ECO:0008006" key="4">
    <source>
        <dbReference type="Google" id="ProtNLM"/>
    </source>
</evidence>
<reference evidence="2 3" key="1">
    <citation type="submission" date="2020-08" db="EMBL/GenBank/DDBJ databases">
        <title>Sequencing the genomes of 1000 actinobacteria strains.</title>
        <authorList>
            <person name="Klenk H.-P."/>
        </authorList>
    </citation>
    <scope>NUCLEOTIDE SEQUENCE [LARGE SCALE GENOMIC DNA]</scope>
    <source>
        <strain evidence="2 3">DSM 28967</strain>
    </source>
</reference>
<gene>
    <name evidence="2" type="ORF">HDA39_005278</name>
</gene>
<protein>
    <recommendedName>
        <fullName evidence="4">Fibronectin type III domain-containing protein</fullName>
    </recommendedName>
</protein>